<feature type="non-terminal residue" evidence="2">
    <location>
        <position position="83"/>
    </location>
</feature>
<gene>
    <name evidence="2" type="ORF">DILT_LOCUS2073</name>
</gene>
<reference evidence="2 3" key="1">
    <citation type="submission" date="2018-11" db="EMBL/GenBank/DDBJ databases">
        <authorList>
            <consortium name="Pathogen Informatics"/>
        </authorList>
    </citation>
    <scope>NUCLEOTIDE SEQUENCE [LARGE SCALE GENOMIC DNA]</scope>
</reference>
<dbReference type="EMBL" id="UYRU01020238">
    <property type="protein sequence ID" value="VDK55086.1"/>
    <property type="molecule type" value="Genomic_DNA"/>
</dbReference>
<dbReference type="AlphaFoldDB" id="A0A3P6QWP7"/>
<feature type="region of interest" description="Disordered" evidence="1">
    <location>
        <begin position="40"/>
        <end position="83"/>
    </location>
</feature>
<accession>A0A3P6QWP7</accession>
<evidence type="ECO:0000313" key="3">
    <source>
        <dbReference type="Proteomes" id="UP000281553"/>
    </source>
</evidence>
<sequence length="83" mass="9186">MKPLEFFSIAFKNIRSNLGESALADGDLRHLQYSIMKNAAAQFRPPSHQSDEQSSLHLDGDQHHLHSESAPPPPAASTVRESH</sequence>
<organism evidence="2 3">
    <name type="scientific">Dibothriocephalus latus</name>
    <name type="common">Fish tapeworm</name>
    <name type="synonym">Diphyllobothrium latum</name>
    <dbReference type="NCBI Taxonomy" id="60516"/>
    <lineage>
        <taxon>Eukaryota</taxon>
        <taxon>Metazoa</taxon>
        <taxon>Spiralia</taxon>
        <taxon>Lophotrochozoa</taxon>
        <taxon>Platyhelminthes</taxon>
        <taxon>Cestoda</taxon>
        <taxon>Eucestoda</taxon>
        <taxon>Diphyllobothriidea</taxon>
        <taxon>Diphyllobothriidae</taxon>
        <taxon>Dibothriocephalus</taxon>
    </lineage>
</organism>
<proteinExistence type="predicted"/>
<dbReference type="OrthoDB" id="5860246at2759"/>
<feature type="compositionally biased region" description="Basic and acidic residues" evidence="1">
    <location>
        <begin position="58"/>
        <end position="67"/>
    </location>
</feature>
<name>A0A3P6QWP7_DIBLA</name>
<protein>
    <submittedName>
        <fullName evidence="2">Uncharacterized protein</fullName>
    </submittedName>
</protein>
<evidence type="ECO:0000313" key="2">
    <source>
        <dbReference type="EMBL" id="VDK55086.1"/>
    </source>
</evidence>
<dbReference type="Proteomes" id="UP000281553">
    <property type="component" value="Unassembled WGS sequence"/>
</dbReference>
<evidence type="ECO:0000256" key="1">
    <source>
        <dbReference type="SAM" id="MobiDB-lite"/>
    </source>
</evidence>
<keyword evidence="3" id="KW-1185">Reference proteome</keyword>